<evidence type="ECO:0000313" key="3">
    <source>
        <dbReference type="Proteomes" id="UP000502989"/>
    </source>
</evidence>
<organism evidence="1 3">
    <name type="scientific">Cacao virus</name>
    <dbReference type="NCBI Taxonomy" id="629730"/>
    <lineage>
        <taxon>Viruses</taxon>
        <taxon>Riboviria</taxon>
        <taxon>Orthornavirae</taxon>
        <taxon>Negarnaviricota</taxon>
        <taxon>Polyploviricotina</taxon>
        <taxon>Bunyaviricetes</taxon>
        <taxon>Hareavirales</taxon>
        <taxon>Phenuiviridae</taxon>
        <taxon>Phlebovirus</taxon>
        <taxon>Phlebovirus cacaoense</taxon>
    </lineage>
</organism>
<dbReference type="EMBL" id="MK896595">
    <property type="protein sequence ID" value="QLA46862.1"/>
    <property type="molecule type" value="Genomic_RNA"/>
</dbReference>
<dbReference type="InterPro" id="IPR039434">
    <property type="entry name" value="NSs-like"/>
</dbReference>
<dbReference type="RefSeq" id="YP_010086100.1">
    <property type="nucleotide sequence ID" value="NC_055326.1"/>
</dbReference>
<accession>A0A4P8D7S5</accession>
<dbReference type="KEGG" id="vg:65246747"/>
<keyword evidence="3" id="KW-1185">Reference proteome</keyword>
<dbReference type="Pfam" id="PF11073">
    <property type="entry name" value="NSs"/>
    <property type="match status" value="1"/>
</dbReference>
<reference evidence="1 3" key="1">
    <citation type="submission" date="2018-12" db="EMBL/GenBank/DDBJ databases">
        <authorList>
            <person name="Hughes H.R."/>
            <person name="Russell B.J."/>
            <person name="Lambert A.J."/>
        </authorList>
    </citation>
    <scope>NUCLEOTIDE SEQUENCE [LARGE SCALE GENOMIC DNA]</scope>
    <source>
        <strain evidence="1">VP-437R</strain>
    </source>
</reference>
<evidence type="ECO:0000313" key="1">
    <source>
        <dbReference type="EMBL" id="QCI62734.1"/>
    </source>
</evidence>
<protein>
    <submittedName>
        <fullName evidence="1">NSs</fullName>
    </submittedName>
</protein>
<sequence>MNYYMLDMPLVSYSTLNIRRIQVDYVPFNKMSVCPVSKYEDMEFEVTSYSQKPGSKNTLYDFYSVGEIPVSWGVNHPGVRLESSTKFLSLIHEISRLEINDVLKHNEPNLKRALCWPFSYPTLQFFSLIRLKDELGPWSYKGIVMTQIMRASKCTQIDRCVVNFHKRIQREALELGDDIGCYPGRNLVLEACSVICLRLLQSYRYDLEYDAPHSKLMKLVQDFDESFELVSDADLRMEVARDEFDTIMKRREAEETFWGSDMTDSD</sequence>
<proteinExistence type="predicted"/>
<dbReference type="Proteomes" id="UP000502989">
    <property type="component" value="Genome"/>
</dbReference>
<name>A0A4P8D7S5_9VIRU</name>
<dbReference type="EMBL" id="MK330758">
    <property type="protein sequence ID" value="QCI62734.1"/>
    <property type="molecule type" value="Viral_cRNA"/>
</dbReference>
<dbReference type="GeneID" id="65246747"/>
<reference evidence="2" key="2">
    <citation type="submission" date="2019-05" db="EMBL/GenBank/DDBJ databases">
        <title>Genomic Characterization of 104 Bunyaviruses in the Families Peribunyaviridae, Nairoviridae, and Phenuiviridae.</title>
        <authorList>
            <person name="Kapuscinski M."/>
            <person name="Bergren N."/>
            <person name="Russell B."/>
            <person name="Lee J."/>
            <person name="Borland E."/>
            <person name="King D."/>
            <person name="Burkhalter K."/>
            <person name="Stenglein M."/>
            <person name="Kading R."/>
        </authorList>
    </citation>
    <scope>NUCLEOTIDE SEQUENCE</scope>
    <source>
        <strain evidence="2">VP 437R</strain>
    </source>
</reference>
<evidence type="ECO:0000313" key="2">
    <source>
        <dbReference type="EMBL" id="QLA46862.1"/>
    </source>
</evidence>